<dbReference type="GO" id="GO:0000055">
    <property type="term" value="P:ribosomal large subunit export from nucleus"/>
    <property type="evidence" value="ECO:0007669"/>
    <property type="project" value="TreeGrafter"/>
</dbReference>
<dbReference type="InterPro" id="IPR003593">
    <property type="entry name" value="AAA+_ATPase"/>
</dbReference>
<dbReference type="OrthoDB" id="2795140at2759"/>
<name>K5VXQ3_PHACS</name>
<keyword evidence="2" id="KW-0067">ATP-binding</keyword>
<evidence type="ECO:0000256" key="3">
    <source>
        <dbReference type="SAM" id="MobiDB-lite"/>
    </source>
</evidence>
<evidence type="ECO:0000256" key="2">
    <source>
        <dbReference type="ARBA" id="ARBA00022840"/>
    </source>
</evidence>
<feature type="domain" description="AAA+ ATPase" evidence="4">
    <location>
        <begin position="402"/>
        <end position="572"/>
    </location>
</feature>
<dbReference type="GeneID" id="18918107"/>
<dbReference type="InterPro" id="IPR011704">
    <property type="entry name" value="ATPase_dyneun-rel_AAA"/>
</dbReference>
<dbReference type="GO" id="GO:0005524">
    <property type="term" value="F:ATP binding"/>
    <property type="evidence" value="ECO:0007669"/>
    <property type="project" value="UniProtKB-KW"/>
</dbReference>
<dbReference type="GO" id="GO:0030687">
    <property type="term" value="C:preribosome, large subunit precursor"/>
    <property type="evidence" value="ECO:0007669"/>
    <property type="project" value="TreeGrafter"/>
</dbReference>
<dbReference type="SUPFAM" id="SSF52540">
    <property type="entry name" value="P-loop containing nucleoside triphosphate hydrolases"/>
    <property type="match status" value="2"/>
</dbReference>
<dbReference type="InterPro" id="IPR040848">
    <property type="entry name" value="AAA_lid_7"/>
</dbReference>
<dbReference type="InParanoid" id="K5VXQ3"/>
<reference evidence="5 6" key="1">
    <citation type="journal article" date="2012" name="BMC Genomics">
        <title>Comparative genomics of the white-rot fungi, Phanerochaete carnosa and P. chrysosporium, to elucidate the genetic basis of the distinct wood types they colonize.</title>
        <authorList>
            <person name="Suzuki H."/>
            <person name="MacDonald J."/>
            <person name="Syed K."/>
            <person name="Salamov A."/>
            <person name="Hori C."/>
            <person name="Aerts A."/>
            <person name="Henrissat B."/>
            <person name="Wiebenga A."/>
            <person name="vanKuyk P.A."/>
            <person name="Barry K."/>
            <person name="Lindquist E."/>
            <person name="LaButti K."/>
            <person name="Lapidus A."/>
            <person name="Lucas S."/>
            <person name="Coutinho P."/>
            <person name="Gong Y."/>
            <person name="Samejima M."/>
            <person name="Mahadevan R."/>
            <person name="Abou-Zaid M."/>
            <person name="de Vries R.P."/>
            <person name="Igarashi K."/>
            <person name="Yadav J.S."/>
            <person name="Grigoriev I.V."/>
            <person name="Master E.R."/>
        </authorList>
    </citation>
    <scope>NUCLEOTIDE SEQUENCE [LARGE SCALE GENOMIC DNA]</scope>
    <source>
        <strain evidence="5 6">HHB-10118-sp</strain>
    </source>
</reference>
<dbReference type="HOGENOM" id="CLU_350250_0_0_1"/>
<gene>
    <name evidence="5" type="ORF">PHACADRAFT_261855</name>
</gene>
<dbReference type="SMART" id="SM00382">
    <property type="entry name" value="AAA"/>
    <property type="match status" value="2"/>
</dbReference>
<feature type="domain" description="AAA+ ATPase" evidence="4">
    <location>
        <begin position="93"/>
        <end position="245"/>
    </location>
</feature>
<dbReference type="FunFam" id="3.40.50.300:FF:000712">
    <property type="entry name" value="Midasin"/>
    <property type="match status" value="1"/>
</dbReference>
<dbReference type="Gene3D" id="3.40.50.300">
    <property type="entry name" value="P-loop containing nucleotide triphosphate hydrolases"/>
    <property type="match status" value="2"/>
</dbReference>
<feature type="compositionally biased region" description="Polar residues" evidence="3">
    <location>
        <begin position="695"/>
        <end position="707"/>
    </location>
</feature>
<dbReference type="PANTHER" id="PTHR48103">
    <property type="entry name" value="MIDASIN-RELATED"/>
    <property type="match status" value="1"/>
</dbReference>
<dbReference type="EMBL" id="JH930476">
    <property type="protein sequence ID" value="EKM51610.1"/>
    <property type="molecule type" value="Genomic_DNA"/>
</dbReference>
<keyword evidence="6" id="KW-1185">Reference proteome</keyword>
<accession>K5VXQ3</accession>
<dbReference type="Pfam" id="PF07728">
    <property type="entry name" value="AAA_5"/>
    <property type="match status" value="2"/>
</dbReference>
<dbReference type="GO" id="GO:0016887">
    <property type="term" value="F:ATP hydrolysis activity"/>
    <property type="evidence" value="ECO:0007669"/>
    <property type="project" value="InterPro"/>
</dbReference>
<feature type="region of interest" description="Disordered" evidence="3">
    <location>
        <begin position="687"/>
        <end position="707"/>
    </location>
</feature>
<dbReference type="Proteomes" id="UP000008370">
    <property type="component" value="Unassembled WGS sequence"/>
</dbReference>
<dbReference type="CDD" id="cd00009">
    <property type="entry name" value="AAA"/>
    <property type="match status" value="1"/>
</dbReference>
<sequence>MTFLDGLGSLPQLSSYSPATLERLKADATAKLQKFAPISPGDSDQTLDHDPSRVQLGSFTIPKGMMDVSPDQFSFEAPTTRDNINRVARACQLGKPILLEGSPGVGKTSLVAALANVCGHHLCRINLSDQTDLIDLFGSDLPVEGGSPGQFAWKDAEFLRALQEGHWVLLDEMNLAPQAVLEGLNAILDHRGTASIPELGRSFKRHPSFRIFAAQNPLHQGGGRKGLPKSFLNRFTKVYVQELSGDDVQLVCRHLFPTIPEAWMHGMITYITRLQEEVTLKRSFGREGAPWEFNLRDVIRWASQIQQPEQGFVHPAHFINTLFLQRFRTRGDRHVALQLFRSIFSEVDFNMMEPPYLTVSPAFVKTGRFINQRSGSLLDRPSGVVLQSQLSALESLGACLANNWLSVLTGSRRSGKSSLVRMIANLTGNKLHEISVNNATDASDILGSFEEVDSRVRIQKLVQTALHYFNETASTSDGSRLLTASHLHHSVTTLSSSLEQDLQVADVLSAIAYVRDALLRITDAQLPKKAEIMRTLEAIVTTSRDGLGRFEWVDGPLVQALKDGSWVLVDGANLCSPSVLDRLNSLCEIRGQLTLNERGAINGEVESITPHPNFRLFMCVDSQFGELSRAMRNRGVEISLLPVDKDEDWTRLLDHWSLPTDYLASLDMLPTLPFKFDAVRRGILIDDTPPKRHSTPSGSMVGTDSASSSMLDLVPSLQSPSELDTNRRALALFAVQSTTLSHLAVVIRLLRETIRNFPQLDPVSSTVESVLTSRLPSLLHHVRECISISRSVPLEVLLAQVCDL</sequence>
<protein>
    <recommendedName>
        <fullName evidence="4">AAA+ ATPase domain-containing protein</fullName>
    </recommendedName>
</protein>
<dbReference type="InterPro" id="IPR027417">
    <property type="entry name" value="P-loop_NTPase"/>
</dbReference>
<dbReference type="AlphaFoldDB" id="K5VXQ3"/>
<dbReference type="STRING" id="650164.K5VXQ3"/>
<dbReference type="GO" id="GO:0000027">
    <property type="term" value="P:ribosomal large subunit assembly"/>
    <property type="evidence" value="ECO:0007669"/>
    <property type="project" value="TreeGrafter"/>
</dbReference>
<dbReference type="Pfam" id="PF17867">
    <property type="entry name" value="AAA_lid_7"/>
    <property type="match status" value="1"/>
</dbReference>
<evidence type="ECO:0000313" key="5">
    <source>
        <dbReference type="EMBL" id="EKM51610.1"/>
    </source>
</evidence>
<dbReference type="GO" id="GO:0005634">
    <property type="term" value="C:nucleus"/>
    <property type="evidence" value="ECO:0007669"/>
    <property type="project" value="TreeGrafter"/>
</dbReference>
<dbReference type="KEGG" id="pco:PHACADRAFT_261855"/>
<keyword evidence="1" id="KW-0547">Nucleotide-binding</keyword>
<dbReference type="RefSeq" id="XP_007399419.1">
    <property type="nucleotide sequence ID" value="XM_007399357.1"/>
</dbReference>
<organism evidence="5 6">
    <name type="scientific">Phanerochaete carnosa (strain HHB-10118-sp)</name>
    <name type="common">White-rot fungus</name>
    <name type="synonym">Peniophora carnosa</name>
    <dbReference type="NCBI Taxonomy" id="650164"/>
    <lineage>
        <taxon>Eukaryota</taxon>
        <taxon>Fungi</taxon>
        <taxon>Dikarya</taxon>
        <taxon>Basidiomycota</taxon>
        <taxon>Agaricomycotina</taxon>
        <taxon>Agaricomycetes</taxon>
        <taxon>Polyporales</taxon>
        <taxon>Phanerochaetaceae</taxon>
        <taxon>Phanerochaete</taxon>
    </lineage>
</organism>
<evidence type="ECO:0000313" key="6">
    <source>
        <dbReference type="Proteomes" id="UP000008370"/>
    </source>
</evidence>
<evidence type="ECO:0000256" key="1">
    <source>
        <dbReference type="ARBA" id="ARBA00022741"/>
    </source>
</evidence>
<evidence type="ECO:0000259" key="4">
    <source>
        <dbReference type="SMART" id="SM00382"/>
    </source>
</evidence>
<proteinExistence type="predicted"/>
<dbReference type="PANTHER" id="PTHR48103:SF2">
    <property type="entry name" value="MIDASIN"/>
    <property type="match status" value="1"/>
</dbReference>